<evidence type="ECO:0000256" key="3">
    <source>
        <dbReference type="ARBA" id="ARBA00022525"/>
    </source>
</evidence>
<comment type="similarity">
    <text evidence="2">Belongs to the somatotropin/prolactin family.</text>
</comment>
<dbReference type="SUPFAM" id="SSF47266">
    <property type="entry name" value="4-helical cytokines"/>
    <property type="match status" value="1"/>
</dbReference>
<organism evidence="5">
    <name type="scientific">Petromyzon marinus</name>
    <name type="common">Sea lamprey</name>
    <dbReference type="NCBI Taxonomy" id="7757"/>
    <lineage>
        <taxon>Eukaryota</taxon>
        <taxon>Metazoa</taxon>
        <taxon>Chordata</taxon>
        <taxon>Craniata</taxon>
        <taxon>Vertebrata</taxon>
        <taxon>Cyclostomata</taxon>
        <taxon>Hyperoartia</taxon>
        <taxon>Petromyzontiformes</taxon>
        <taxon>Petromyzontidae</taxon>
        <taxon>Petromyzon</taxon>
    </lineage>
</organism>
<proteinExistence type="evidence at transcript level"/>
<dbReference type="PROSITE" id="PS51257">
    <property type="entry name" value="PROKAR_LIPOPROTEIN"/>
    <property type="match status" value="1"/>
</dbReference>
<dbReference type="PANTHER" id="PTHR11417">
    <property type="entry name" value="SOMATOTROPIN,PROLACTIN"/>
    <property type="match status" value="1"/>
</dbReference>
<dbReference type="GO" id="GO:0031667">
    <property type="term" value="P:response to nutrient levels"/>
    <property type="evidence" value="ECO:0007669"/>
    <property type="project" value="TreeGrafter"/>
</dbReference>
<dbReference type="InterPro" id="IPR001400">
    <property type="entry name" value="Somatotropin/Prolactin"/>
</dbReference>
<protein>
    <submittedName>
        <fullName evidence="5">Prolactin-like protein</fullName>
    </submittedName>
</protein>
<accession>A0A977TIB2</accession>
<feature type="chain" id="PRO_5038007717" evidence="4">
    <location>
        <begin position="30"/>
        <end position="255"/>
    </location>
</feature>
<sequence>MMKGATPPCLPLVAVASLGCLLLLAAVRASPALGASASPGGAAVAASPTGRGAMSFPQMLEESVRQAARLLALSYDTYRQYESKHVDEREGHNPRNPPALACPSAFLPDLSNINHKPTDEVLVLARALLRTWAVTLGSDGARGRGEPLGDLVRLNIRPLLMSLKAGVDELLKQCYGGKEQVAICDSAKPPVQRGGKEMAAQERKHGWPDVTLRSALLGPYDLLSCLKHDTHKVHYFLKNLECRIKEKGPCPLSDE</sequence>
<evidence type="ECO:0000256" key="4">
    <source>
        <dbReference type="SAM" id="SignalP"/>
    </source>
</evidence>
<evidence type="ECO:0000313" key="5">
    <source>
        <dbReference type="EMBL" id="UXR72814.1"/>
    </source>
</evidence>
<dbReference type="AlphaFoldDB" id="A0A977TIB2"/>
<feature type="signal peptide" evidence="4">
    <location>
        <begin position="1"/>
        <end position="29"/>
    </location>
</feature>
<dbReference type="GO" id="GO:0005615">
    <property type="term" value="C:extracellular space"/>
    <property type="evidence" value="ECO:0007669"/>
    <property type="project" value="TreeGrafter"/>
</dbReference>
<keyword evidence="4" id="KW-0732">Signal</keyword>
<reference evidence="5" key="1">
    <citation type="journal article" date="2022" name="Proc. Natl. Acad. Sci. U.S.A.">
        <title>Discovery of prolactin-like in lamprey: Role in osmoregulation and new insight into the evolution of the growth hormone/prolactin family.</title>
        <authorList>
            <person name="Gong N."/>
            <person name="Ferreira-Martins D."/>
            <person name="Norstog J.L."/>
            <person name="McCormick S.D."/>
            <person name="Sheridan M.A."/>
        </authorList>
    </citation>
    <scope>NUCLEOTIDE SEQUENCE</scope>
    <source>
        <tissue evidence="5">Pituitary gland</tissue>
    </source>
</reference>
<reference evidence="5" key="2">
    <citation type="submission" date="2022-08" db="EMBL/GenBank/DDBJ databases">
        <authorList>
            <person name="Gong N."/>
            <person name="Ferreira-Martins D."/>
            <person name="Norstog J.L."/>
            <person name="McCormick S.D."/>
            <person name="Sheridan M.A."/>
        </authorList>
    </citation>
    <scope>NUCLEOTIDE SEQUENCE</scope>
    <source>
        <tissue evidence="5">Pituitary gland</tissue>
    </source>
</reference>
<dbReference type="InterPro" id="IPR009079">
    <property type="entry name" value="4_helix_cytokine-like_core"/>
</dbReference>
<name>A0A977TIB2_PETMA</name>
<evidence type="ECO:0000256" key="1">
    <source>
        <dbReference type="ARBA" id="ARBA00004613"/>
    </source>
</evidence>
<keyword evidence="3" id="KW-0964">Secreted</keyword>
<dbReference type="Gene3D" id="1.20.1250.10">
    <property type="match status" value="1"/>
</dbReference>
<dbReference type="GO" id="GO:0046427">
    <property type="term" value="P:positive regulation of receptor signaling pathway via JAK-STAT"/>
    <property type="evidence" value="ECO:0007669"/>
    <property type="project" value="TreeGrafter"/>
</dbReference>
<comment type="subcellular location">
    <subcellularLocation>
        <location evidence="1">Secreted</location>
    </subcellularLocation>
</comment>
<evidence type="ECO:0000256" key="2">
    <source>
        <dbReference type="ARBA" id="ARBA00008474"/>
    </source>
</evidence>
<dbReference type="Pfam" id="PF00103">
    <property type="entry name" value="Hormone_1"/>
    <property type="match status" value="1"/>
</dbReference>
<dbReference type="GO" id="GO:0005179">
    <property type="term" value="F:hormone activity"/>
    <property type="evidence" value="ECO:0007669"/>
    <property type="project" value="InterPro"/>
</dbReference>
<dbReference type="EMBL" id="OP265705">
    <property type="protein sequence ID" value="UXR72814.1"/>
    <property type="molecule type" value="mRNA"/>
</dbReference>